<feature type="compositionally biased region" description="Basic and acidic residues" evidence="1">
    <location>
        <begin position="427"/>
        <end position="447"/>
    </location>
</feature>
<name>A0A1J0R606_9TRYP</name>
<keyword evidence="2" id="KW-0472">Membrane</keyword>
<evidence type="ECO:0000313" key="4">
    <source>
        <dbReference type="EMBL" id="APD73278.1"/>
    </source>
</evidence>
<evidence type="ECO:0000256" key="1">
    <source>
        <dbReference type="SAM" id="MobiDB-lite"/>
    </source>
</evidence>
<dbReference type="EMBL" id="KX699322">
    <property type="protein sequence ID" value="APD73278.1"/>
    <property type="molecule type" value="Genomic_DNA"/>
</dbReference>
<evidence type="ECO:0000256" key="2">
    <source>
        <dbReference type="SAM" id="Phobius"/>
    </source>
</evidence>
<feature type="chain" id="PRO_5012633658" evidence="3">
    <location>
        <begin position="20"/>
        <end position="516"/>
    </location>
</feature>
<keyword evidence="3" id="KW-0732">Signal</keyword>
<feature type="region of interest" description="Disordered" evidence="1">
    <location>
        <begin position="421"/>
        <end position="455"/>
    </location>
</feature>
<feature type="signal peptide" evidence="3">
    <location>
        <begin position="1"/>
        <end position="19"/>
    </location>
</feature>
<proteinExistence type="predicted"/>
<feature type="region of interest" description="Disordered" evidence="1">
    <location>
        <begin position="272"/>
        <end position="291"/>
    </location>
</feature>
<reference evidence="4" key="1">
    <citation type="submission" date="2016-08" db="EMBL/GenBank/DDBJ databases">
        <title>VSG repertoire of Trypanosoma brucei EATRO 1125.</title>
        <authorList>
            <person name="Cross G.A."/>
        </authorList>
    </citation>
    <scope>NUCLEOTIDE SEQUENCE</scope>
    <source>
        <strain evidence="4">EATRO 1125</strain>
    </source>
</reference>
<feature type="transmembrane region" description="Helical" evidence="2">
    <location>
        <begin position="483"/>
        <end position="502"/>
    </location>
</feature>
<dbReference type="SUPFAM" id="SSF58087">
    <property type="entry name" value="Variant surface glycoprotein (N-terminal domain)"/>
    <property type="match status" value="1"/>
</dbReference>
<dbReference type="VEuPathDB" id="TriTrypDB:Tb1125.Tb11.v5.0913"/>
<dbReference type="VEuPathDB" id="TriTrypDB:Tb10.v4.0122"/>
<protein>
    <submittedName>
        <fullName evidence="4">Variant surface glycoprotein 1125.532</fullName>
    </submittedName>
</protein>
<dbReference type="VEuPathDB" id="TriTrypDB:Tb427_000148800"/>
<dbReference type="AlphaFoldDB" id="A0A1J0R606"/>
<accession>A0A1J0R606</accession>
<keyword evidence="2" id="KW-1133">Transmembrane helix</keyword>
<evidence type="ECO:0000256" key="3">
    <source>
        <dbReference type="SAM" id="SignalP"/>
    </source>
</evidence>
<keyword evidence="2" id="KW-0812">Transmembrane</keyword>
<sequence>MMKLIVLTLICGFFSEVQTQTGANPAEKAANDLVTDFCTADIYYESIESEVKRWAVEAAVEAKKHANEAQTLALASEVYRNTNKANGYAVLAAIARSNANRQAEAAETTTKAMTETVSVISRMRAQISAFYGLSEHKPAADNIVHETAAGQNSVLTNGNKQRKCSATITRATPGAATCPTAEPTASKLRSIATALSGAKTIKTILQAKTKLETVKVAFEGVGNLGTESGWRVHATPTHCEDAGSANAAASATNAIAVTGLTKSYSVTFDEASVGDKSDGQPQQEPQKHRNSRAYFLSEKQLTDAIRTAQNAQITKMPLLETETIDNIASTEAAAALYDFITRQANSRSAKKAETEKVAKLIFGKATGSINDDFIKPLSRDKLSIPTSGKPIESSTQKLAQENFDTAMVYYFSLNAKKAAATSPGVKPEGDAKTDAADKTGEKKDGDNKTTAGECKATEENKCDKNKCTWNKEKSECKIKERTVIISAVIRAPLLLAVFLNFLKFMKFAIFRKFVHI</sequence>
<organism evidence="4">
    <name type="scientific">Trypanosoma brucei</name>
    <dbReference type="NCBI Taxonomy" id="5691"/>
    <lineage>
        <taxon>Eukaryota</taxon>
        <taxon>Discoba</taxon>
        <taxon>Euglenozoa</taxon>
        <taxon>Kinetoplastea</taxon>
        <taxon>Metakinetoplastina</taxon>
        <taxon>Trypanosomatida</taxon>
        <taxon>Trypanosomatidae</taxon>
        <taxon>Trypanosoma</taxon>
    </lineage>
</organism>